<proteinExistence type="predicted"/>
<evidence type="ECO:0000313" key="2">
    <source>
        <dbReference type="EMBL" id="GAA0992544.1"/>
    </source>
</evidence>
<feature type="region of interest" description="Disordered" evidence="1">
    <location>
        <begin position="24"/>
        <end position="46"/>
    </location>
</feature>
<protein>
    <submittedName>
        <fullName evidence="2">Uncharacterized protein</fullName>
    </submittedName>
</protein>
<keyword evidence="3" id="KW-1185">Reference proteome</keyword>
<gene>
    <name evidence="2" type="ORF">GCM10009576_071080</name>
</gene>
<accession>A0ABN1SJQ6</accession>
<dbReference type="EMBL" id="BAAAIE010000057">
    <property type="protein sequence ID" value="GAA0992544.1"/>
    <property type="molecule type" value="Genomic_DNA"/>
</dbReference>
<name>A0ABN1SJQ6_9ACTN</name>
<evidence type="ECO:0000313" key="3">
    <source>
        <dbReference type="Proteomes" id="UP001500033"/>
    </source>
</evidence>
<dbReference type="Proteomes" id="UP001500033">
    <property type="component" value="Unassembled WGS sequence"/>
</dbReference>
<sequence>MLPTEPPLSLHRLLAPVPPVRPQEVATAVRQGAAPSPAPTPAPAPVSNATVARAAHPPATVGSSLLAGQDQSGNAAVAHAALRAVPGAVPLMAPAPQTTTPSP</sequence>
<comment type="caution">
    <text evidence="2">The sequence shown here is derived from an EMBL/GenBank/DDBJ whole genome shotgun (WGS) entry which is preliminary data.</text>
</comment>
<reference evidence="2 3" key="1">
    <citation type="journal article" date="2019" name="Int. J. Syst. Evol. Microbiol.">
        <title>The Global Catalogue of Microorganisms (GCM) 10K type strain sequencing project: providing services to taxonomists for standard genome sequencing and annotation.</title>
        <authorList>
            <consortium name="The Broad Institute Genomics Platform"/>
            <consortium name="The Broad Institute Genome Sequencing Center for Infectious Disease"/>
            <person name="Wu L."/>
            <person name="Ma J."/>
        </authorList>
    </citation>
    <scope>NUCLEOTIDE SEQUENCE [LARGE SCALE GENOMIC DNA]</scope>
    <source>
        <strain evidence="2 3">JCM 11445</strain>
    </source>
</reference>
<evidence type="ECO:0000256" key="1">
    <source>
        <dbReference type="SAM" id="MobiDB-lite"/>
    </source>
</evidence>
<organism evidence="2 3">
    <name type="scientific">Streptomyces rhizosphaericus</name>
    <dbReference type="NCBI Taxonomy" id="114699"/>
    <lineage>
        <taxon>Bacteria</taxon>
        <taxon>Bacillati</taxon>
        <taxon>Actinomycetota</taxon>
        <taxon>Actinomycetes</taxon>
        <taxon>Kitasatosporales</taxon>
        <taxon>Streptomycetaceae</taxon>
        <taxon>Streptomyces</taxon>
        <taxon>Streptomyces violaceusniger group</taxon>
    </lineage>
</organism>